<name>A0A9N8GZ89_9STRA</name>
<keyword evidence="1" id="KW-0472">Membrane</keyword>
<protein>
    <submittedName>
        <fullName evidence="2">Uncharacterized protein</fullName>
    </submittedName>
</protein>
<evidence type="ECO:0000256" key="1">
    <source>
        <dbReference type="SAM" id="Phobius"/>
    </source>
</evidence>
<evidence type="ECO:0000313" key="2">
    <source>
        <dbReference type="EMBL" id="CAB9496043.1"/>
    </source>
</evidence>
<organism evidence="2 3">
    <name type="scientific">Seminavis robusta</name>
    <dbReference type="NCBI Taxonomy" id="568900"/>
    <lineage>
        <taxon>Eukaryota</taxon>
        <taxon>Sar</taxon>
        <taxon>Stramenopiles</taxon>
        <taxon>Ochrophyta</taxon>
        <taxon>Bacillariophyta</taxon>
        <taxon>Bacillariophyceae</taxon>
        <taxon>Bacillariophycidae</taxon>
        <taxon>Naviculales</taxon>
        <taxon>Naviculaceae</taxon>
        <taxon>Seminavis</taxon>
    </lineage>
</organism>
<feature type="transmembrane region" description="Helical" evidence="1">
    <location>
        <begin position="76"/>
        <end position="97"/>
    </location>
</feature>
<reference evidence="2" key="1">
    <citation type="submission" date="2020-06" db="EMBL/GenBank/DDBJ databases">
        <authorList>
            <consortium name="Plant Systems Biology data submission"/>
        </authorList>
    </citation>
    <scope>NUCLEOTIDE SEQUENCE</scope>
    <source>
        <strain evidence="2">D6</strain>
    </source>
</reference>
<keyword evidence="1" id="KW-1133">Transmembrane helix</keyword>
<sequence length="204" mass="23048">MLLSRCATARVTRSLLWNHPTKDCSGFSRPQRQWLSLGARHKSPYRRKQLEERARESANGGSSSSDVVFQVDKRKFIGLGPLVLVGIGFGLYGLVFANQYLANRSRDDINQQYEELYAEFGDPDQLGDKYKDTTPLFPCLVRLRSRVFSELGPVRVGEVVDVLAEGVGKNESLNICRTRPRNPDENPTICLFPMGCLQRIDPQE</sequence>
<evidence type="ECO:0000313" key="3">
    <source>
        <dbReference type="Proteomes" id="UP001153069"/>
    </source>
</evidence>
<accession>A0A9N8GZ89</accession>
<proteinExistence type="predicted"/>
<keyword evidence="3" id="KW-1185">Reference proteome</keyword>
<dbReference type="AlphaFoldDB" id="A0A9N8GZ89"/>
<comment type="caution">
    <text evidence="2">The sequence shown here is derived from an EMBL/GenBank/DDBJ whole genome shotgun (WGS) entry which is preliminary data.</text>
</comment>
<dbReference type="Proteomes" id="UP001153069">
    <property type="component" value="Unassembled WGS sequence"/>
</dbReference>
<keyword evidence="1" id="KW-0812">Transmembrane</keyword>
<dbReference type="EMBL" id="CAICTM010000001">
    <property type="protein sequence ID" value="CAB9496043.1"/>
    <property type="molecule type" value="Genomic_DNA"/>
</dbReference>
<gene>
    <name evidence="2" type="ORF">SEMRO_1_G000220.1</name>
</gene>